<dbReference type="AlphaFoldDB" id="A0A9Q9Y7C2"/>
<sequence length="208" mass="24120">MLCQFLSSLPSTQMSTVIEIPHYKMRKFIVYEENLIELFRKCPVCTRNCVDMRADSPGTAARERLCNISLAPRLLRDLENLSGDHQNHSLELFHSLLIRFVTKSVAFSFVGMLCRSQLAAMHYSENNAREQATTATGQLRWHMQYPHYKKGECTVRPLKTRPTYGYADRLLELLFDSVLEEPNQFQDELKKFQNTCVPSSHNMKNLKL</sequence>
<evidence type="ECO:0000313" key="1">
    <source>
        <dbReference type="RefSeq" id="XP_042614926.1"/>
    </source>
</evidence>
<dbReference type="PANTHER" id="PTHR31751:SF44">
    <property type="entry name" value="SI:CH211-211K8.4-RELATED"/>
    <property type="match status" value="1"/>
</dbReference>
<dbReference type="PANTHER" id="PTHR31751">
    <property type="entry name" value="SI:CH211-108C17.2-RELATED-RELATED"/>
    <property type="match status" value="1"/>
</dbReference>
<dbReference type="Proteomes" id="UP001155660">
    <property type="component" value="Chromosome A6"/>
</dbReference>
<dbReference type="OrthoDB" id="5814287at2759"/>
<organism evidence="1">
    <name type="scientific">Cyprinus carpio</name>
    <name type="common">Common carp</name>
    <dbReference type="NCBI Taxonomy" id="7962"/>
    <lineage>
        <taxon>Eukaryota</taxon>
        <taxon>Metazoa</taxon>
        <taxon>Chordata</taxon>
        <taxon>Craniata</taxon>
        <taxon>Vertebrata</taxon>
        <taxon>Euteleostomi</taxon>
        <taxon>Actinopterygii</taxon>
        <taxon>Neopterygii</taxon>
        <taxon>Teleostei</taxon>
        <taxon>Ostariophysi</taxon>
        <taxon>Cypriniformes</taxon>
        <taxon>Cyprinidae</taxon>
        <taxon>Cyprininae</taxon>
        <taxon>Cyprinus</taxon>
    </lineage>
</organism>
<reference evidence="1" key="1">
    <citation type="submission" date="2025-08" db="UniProtKB">
        <authorList>
            <consortium name="RefSeq"/>
        </authorList>
    </citation>
    <scope>IDENTIFICATION</scope>
    <source>
        <tissue evidence="1">Muscle</tissue>
    </source>
</reference>
<dbReference type="GeneID" id="109089847"/>
<name>A0A9Q9Y7C2_CYPCA</name>
<protein>
    <submittedName>
        <fullName evidence="1">Uncharacterized protein LOC109089847</fullName>
    </submittedName>
</protein>
<gene>
    <name evidence="1" type="primary">LOC109089847</name>
</gene>
<accession>A0A9Q9Y7C2</accession>
<dbReference type="KEGG" id="ccar:109089847"/>
<dbReference type="RefSeq" id="XP_042614926.1">
    <property type="nucleotide sequence ID" value="XM_042758992.1"/>
</dbReference>
<proteinExistence type="predicted"/>